<name>A0A0P7FVZ2_9EURY</name>
<gene>
    <name evidence="1" type="ORF">SY89_01982</name>
</gene>
<proteinExistence type="predicted"/>
<organism evidence="1 2">
    <name type="scientific">Halolamina pelagica</name>
    <dbReference type="NCBI Taxonomy" id="699431"/>
    <lineage>
        <taxon>Archaea</taxon>
        <taxon>Methanobacteriati</taxon>
        <taxon>Methanobacteriota</taxon>
        <taxon>Stenosarchaea group</taxon>
        <taxon>Halobacteria</taxon>
        <taxon>Halobacteriales</taxon>
        <taxon>Haloferacaceae</taxon>
    </lineage>
</organism>
<dbReference type="Proteomes" id="UP000050535">
    <property type="component" value="Unassembled WGS sequence"/>
</dbReference>
<dbReference type="EMBL" id="LGUC01000001">
    <property type="protein sequence ID" value="KPN31239.1"/>
    <property type="molecule type" value="Genomic_DNA"/>
</dbReference>
<dbReference type="AlphaFoldDB" id="A0A0P7FVZ2"/>
<dbReference type="PROSITE" id="PS51257">
    <property type="entry name" value="PROKAR_LIPOPROTEIN"/>
    <property type="match status" value="1"/>
</dbReference>
<evidence type="ECO:0000313" key="2">
    <source>
        <dbReference type="Proteomes" id="UP000050535"/>
    </source>
</evidence>
<reference evidence="2" key="1">
    <citation type="submission" date="2013-11" db="EMBL/GenBank/DDBJ databases">
        <authorList>
            <person name="Hoang H.T."/>
            <person name="Killian M.L."/>
            <person name="Madson D.M."/>
            <person name="Arruda P.H.E."/>
            <person name="Sun D."/>
            <person name="Schwartz K.J."/>
            <person name="Yoon K."/>
        </authorList>
    </citation>
    <scope>NUCLEOTIDE SEQUENCE [LARGE SCALE GENOMIC DNA]</scope>
    <source>
        <strain evidence="2">CDK2</strain>
    </source>
</reference>
<accession>A0A0P7FVZ2</accession>
<dbReference type="PROSITE" id="PS51318">
    <property type="entry name" value="TAT"/>
    <property type="match status" value="1"/>
</dbReference>
<dbReference type="OrthoDB" id="312465at2157"/>
<comment type="caution">
    <text evidence="1">The sequence shown here is derived from an EMBL/GenBank/DDBJ whole genome shotgun (WGS) entry which is preliminary data.</text>
</comment>
<keyword evidence="2" id="KW-1185">Reference proteome</keyword>
<evidence type="ECO:0000313" key="1">
    <source>
        <dbReference type="EMBL" id="KPN31239.1"/>
    </source>
</evidence>
<sequence length="300" mass="31556">MVSLTRRTALRTGAVAALAGLAGCSGGIGGRASTTVYGEWTPEREGTGAESGGESMWAMEPADLAEARYALGDRYDLMAAFLEPPVPTMEFGELDSVYYTGGWTTSLYGVEADFDQSSMVTAYQEELGAETVNSTYNDYELYRVDATLHSYLVGVGEGRIAIAANGDRDRAALEELIDAREDGERRVENDGPLASIQSAVGQESYTQISIGDEVGVQVGETTPTAVATGFTVSDTEEELVDITTGFVLPETVTDPEAAVEARVNGDASVGVLSFGDAEISTEAGVVIASEKRPIADAISL</sequence>
<dbReference type="RefSeq" id="WP_054583929.1">
    <property type="nucleotide sequence ID" value="NZ_LGUC01000001.1"/>
</dbReference>
<protein>
    <submittedName>
        <fullName evidence="1">Uncharacterized protein</fullName>
    </submittedName>
</protein>
<dbReference type="InterPro" id="IPR006311">
    <property type="entry name" value="TAT_signal"/>
</dbReference>